<dbReference type="Gene3D" id="1.10.472.20">
    <property type="entry name" value="Nitrile hydratase, beta subunit"/>
    <property type="match status" value="1"/>
</dbReference>
<dbReference type="Proteomes" id="UP001164761">
    <property type="component" value="Chromosome"/>
</dbReference>
<proteinExistence type="inferred from homology"/>
<sequence>MNGIHDVGGMDGFGPIQREDNEPVFHAPWEGRMRAIHTLVRRKCHIYNTDESRYYVERIDPVYYLSSTYYQNWLLRMETLLMERGVFSEGELQEKMDQLCPSFGYQPDLHRRVMPPTPSTQRKFVIETKTDAEPQSEPKFLPGTLVKTKKVSPLGHTRLPRYVRGKQGVIEKMNGHFILPDIRVHQGIDVYQPVYLVCFEAKELWGEDAYSKDKLYIELWEDYLDLGGVQNEQQ</sequence>
<dbReference type="InterPro" id="IPR042262">
    <property type="entry name" value="CN_hydtase_beta_C"/>
</dbReference>
<dbReference type="NCBIfam" id="TIGR03888">
    <property type="entry name" value="nitrile_beta"/>
    <property type="match status" value="1"/>
</dbReference>
<evidence type="ECO:0000256" key="1">
    <source>
        <dbReference type="ARBA" id="ARBA00004042"/>
    </source>
</evidence>
<evidence type="ECO:0000313" key="9">
    <source>
        <dbReference type="Proteomes" id="UP001164761"/>
    </source>
</evidence>
<dbReference type="PIRSF" id="PIRSF001427">
    <property type="entry name" value="NHase_beta"/>
    <property type="match status" value="1"/>
</dbReference>
<evidence type="ECO:0000259" key="7">
    <source>
        <dbReference type="Pfam" id="PF21006"/>
    </source>
</evidence>
<comment type="catalytic activity">
    <reaction evidence="4 5">
        <text>an aliphatic primary amide = an aliphatic nitrile + H2O</text>
        <dbReference type="Rhea" id="RHEA:12673"/>
        <dbReference type="ChEBI" id="CHEBI:15377"/>
        <dbReference type="ChEBI" id="CHEBI:65285"/>
        <dbReference type="ChEBI" id="CHEBI:80291"/>
        <dbReference type="EC" id="4.2.1.84"/>
    </reaction>
</comment>
<comment type="function">
    <text evidence="1 5">NHase catalyzes the hydration of various nitrile compounds to the corresponding amides.</text>
</comment>
<dbReference type="InterPro" id="IPR049054">
    <property type="entry name" value="CN_hydtase_beta-like_N"/>
</dbReference>
<dbReference type="EMBL" id="CP104067">
    <property type="protein sequence ID" value="WAH40076.1"/>
    <property type="molecule type" value="Genomic_DNA"/>
</dbReference>
<reference evidence="8" key="1">
    <citation type="submission" date="2022-08" db="EMBL/GenBank/DDBJ databases">
        <title>Alicyclobacillus fastidiosus DSM 17978, complete genome.</title>
        <authorList>
            <person name="Wang Q."/>
            <person name="Cai R."/>
            <person name="Wang Z."/>
        </authorList>
    </citation>
    <scope>NUCLEOTIDE SEQUENCE</scope>
    <source>
        <strain evidence="8">DSM 17978</strain>
    </source>
</reference>
<dbReference type="InterPro" id="IPR024690">
    <property type="entry name" value="CN_hydtase_beta_dom_C"/>
</dbReference>
<feature type="domain" description="Nitrile hydratase beta subunit" evidence="6">
    <location>
        <begin position="132"/>
        <end position="225"/>
    </location>
</feature>
<gene>
    <name evidence="8" type="primary">nthB</name>
    <name evidence="8" type="ORF">NZD89_16970</name>
</gene>
<comment type="similarity">
    <text evidence="2 5">Belongs to the nitrile hydratase subunit beta family.</text>
</comment>
<dbReference type="InterPro" id="IPR003168">
    <property type="entry name" value="Nitrile_hydratase_bsu"/>
</dbReference>
<dbReference type="RefSeq" id="WP_268003974.1">
    <property type="nucleotide sequence ID" value="NZ_CP104067.1"/>
</dbReference>
<dbReference type="Gene3D" id="2.30.30.50">
    <property type="match status" value="1"/>
</dbReference>
<dbReference type="Pfam" id="PF21006">
    <property type="entry name" value="NHase_beta_N"/>
    <property type="match status" value="1"/>
</dbReference>
<dbReference type="SUPFAM" id="SSF50090">
    <property type="entry name" value="Electron transport accessory proteins"/>
    <property type="match status" value="1"/>
</dbReference>
<evidence type="ECO:0000259" key="6">
    <source>
        <dbReference type="Pfam" id="PF02211"/>
    </source>
</evidence>
<protein>
    <recommendedName>
        <fullName evidence="5">Nitrile hydratase subunit beta</fullName>
        <shortName evidence="5">NHase</shortName>
        <ecNumber evidence="5">4.2.1.84</ecNumber>
    </recommendedName>
</protein>
<evidence type="ECO:0000256" key="4">
    <source>
        <dbReference type="ARBA" id="ARBA00044877"/>
    </source>
</evidence>
<name>A0ABY6ZD72_9BACL</name>
<evidence type="ECO:0000256" key="3">
    <source>
        <dbReference type="ARBA" id="ARBA00023239"/>
    </source>
</evidence>
<evidence type="ECO:0000256" key="5">
    <source>
        <dbReference type="PIRNR" id="PIRNR001427"/>
    </source>
</evidence>
<keyword evidence="9" id="KW-1185">Reference proteome</keyword>
<dbReference type="EC" id="4.2.1.84" evidence="5"/>
<accession>A0ABY6ZD72</accession>
<keyword evidence="3 5" id="KW-0456">Lyase</keyword>
<feature type="domain" description="Nitrile hydratase beta subunit-like N-terminal" evidence="7">
    <location>
        <begin position="1"/>
        <end position="99"/>
    </location>
</feature>
<dbReference type="InterPro" id="IPR008990">
    <property type="entry name" value="Elect_transpt_acc-like_dom_sf"/>
</dbReference>
<organism evidence="8 9">
    <name type="scientific">Alicyclobacillus fastidiosus</name>
    <dbReference type="NCBI Taxonomy" id="392011"/>
    <lineage>
        <taxon>Bacteria</taxon>
        <taxon>Bacillati</taxon>
        <taxon>Bacillota</taxon>
        <taxon>Bacilli</taxon>
        <taxon>Bacillales</taxon>
        <taxon>Alicyclobacillaceae</taxon>
        <taxon>Alicyclobacillus</taxon>
    </lineage>
</organism>
<evidence type="ECO:0000313" key="8">
    <source>
        <dbReference type="EMBL" id="WAH40076.1"/>
    </source>
</evidence>
<dbReference type="Pfam" id="PF02211">
    <property type="entry name" value="NHase_beta_C"/>
    <property type="match status" value="1"/>
</dbReference>
<dbReference type="GO" id="GO:0018822">
    <property type="term" value="F:nitrile hydratase activity"/>
    <property type="evidence" value="ECO:0007669"/>
    <property type="project" value="UniProtKB-EC"/>
</dbReference>
<evidence type="ECO:0000256" key="2">
    <source>
        <dbReference type="ARBA" id="ARBA00009098"/>
    </source>
</evidence>